<keyword evidence="1 5" id="KW-0963">Cytoplasm</keyword>
<dbReference type="InterPro" id="IPR036976">
    <property type="entry name" value="RimM_N_sf"/>
</dbReference>
<evidence type="ECO:0000256" key="4">
    <source>
        <dbReference type="ARBA" id="ARBA00023186"/>
    </source>
</evidence>
<dbReference type="InterPro" id="IPR011961">
    <property type="entry name" value="RimM"/>
</dbReference>
<comment type="subunit">
    <text evidence="5">Binds ribosomal protein uS19.</text>
</comment>
<evidence type="ECO:0000256" key="3">
    <source>
        <dbReference type="ARBA" id="ARBA00022552"/>
    </source>
</evidence>
<dbReference type="Gene3D" id="2.30.30.240">
    <property type="entry name" value="PRC-barrel domain"/>
    <property type="match status" value="1"/>
</dbReference>
<dbReference type="Gene3D" id="2.40.30.60">
    <property type="entry name" value="RimM"/>
    <property type="match status" value="1"/>
</dbReference>
<dbReference type="HAMAP" id="MF_00014">
    <property type="entry name" value="Ribosome_mat_RimM"/>
    <property type="match status" value="1"/>
</dbReference>
<dbReference type="PANTHER" id="PTHR33692:SF1">
    <property type="entry name" value="RIBOSOME MATURATION FACTOR RIMM"/>
    <property type="match status" value="1"/>
</dbReference>
<dbReference type="PANTHER" id="PTHR33692">
    <property type="entry name" value="RIBOSOME MATURATION FACTOR RIMM"/>
    <property type="match status" value="1"/>
</dbReference>
<dbReference type="InterPro" id="IPR011033">
    <property type="entry name" value="PRC_barrel-like_sf"/>
</dbReference>
<evidence type="ECO:0000256" key="2">
    <source>
        <dbReference type="ARBA" id="ARBA00022517"/>
    </source>
</evidence>
<dbReference type="Pfam" id="PF24986">
    <property type="entry name" value="PRC_RimM"/>
    <property type="match status" value="1"/>
</dbReference>
<comment type="similarity">
    <text evidence="5">Belongs to the RimM family.</text>
</comment>
<keyword evidence="3 5" id="KW-0698">rRNA processing</keyword>
<dbReference type="EMBL" id="CP132508">
    <property type="protein sequence ID" value="WPD19952.1"/>
    <property type="molecule type" value="Genomic_DNA"/>
</dbReference>
<evidence type="ECO:0000256" key="1">
    <source>
        <dbReference type="ARBA" id="ARBA00022490"/>
    </source>
</evidence>
<comment type="domain">
    <text evidence="5">The PRC barrel domain binds ribosomal protein uS19.</text>
</comment>
<name>A0ABZ0QT09_9FIRM</name>
<organism evidence="8 9">
    <name type="scientific">Thermaerobacter composti</name>
    <dbReference type="NCBI Taxonomy" id="554949"/>
    <lineage>
        <taxon>Bacteria</taxon>
        <taxon>Bacillati</taxon>
        <taxon>Bacillota</taxon>
        <taxon>Clostridia</taxon>
        <taxon>Eubacteriales</taxon>
        <taxon>Clostridiales Family XVII. Incertae Sedis</taxon>
        <taxon>Thermaerobacter</taxon>
    </lineage>
</organism>
<proteinExistence type="inferred from homology"/>
<comment type="function">
    <text evidence="5">An accessory protein needed during the final step in the assembly of 30S ribosomal subunit, possibly for assembly of the head region. Essential for efficient processing of 16S rRNA. May be needed both before and after RbfA during the maturation of 16S rRNA. It has affinity for free ribosomal 30S subunits but not for 70S ribosomes.</text>
</comment>
<keyword evidence="2 5" id="KW-0690">Ribosome biogenesis</keyword>
<evidence type="ECO:0000313" key="8">
    <source>
        <dbReference type="EMBL" id="WPD19952.1"/>
    </source>
</evidence>
<dbReference type="Pfam" id="PF01782">
    <property type="entry name" value="RimM"/>
    <property type="match status" value="1"/>
</dbReference>
<protein>
    <recommendedName>
        <fullName evidence="5">Ribosome maturation factor RimM</fullName>
    </recommendedName>
</protein>
<evidence type="ECO:0000259" key="6">
    <source>
        <dbReference type="Pfam" id="PF01782"/>
    </source>
</evidence>
<comment type="subcellular location">
    <subcellularLocation>
        <location evidence="5">Cytoplasm</location>
    </subcellularLocation>
</comment>
<accession>A0ABZ0QT09</accession>
<feature type="domain" description="RimM N-terminal" evidence="6">
    <location>
        <begin position="3"/>
        <end position="85"/>
    </location>
</feature>
<dbReference type="SUPFAM" id="SSF50346">
    <property type="entry name" value="PRC-barrel domain"/>
    <property type="match status" value="1"/>
</dbReference>
<gene>
    <name evidence="5 8" type="primary">rimM</name>
    <name evidence="8" type="ORF">Q5761_04710</name>
</gene>
<reference evidence="8 9" key="1">
    <citation type="submission" date="2023-08" db="EMBL/GenBank/DDBJ databases">
        <title>Genome sequence of Thermaerobacter compostii strain Ins1, a spore-forming filamentous bacterium isolated from a deep geothermal reservoir.</title>
        <authorList>
            <person name="Bregnard D."/>
            <person name="Gonzalez D."/>
            <person name="Junier P."/>
        </authorList>
    </citation>
    <scope>NUCLEOTIDE SEQUENCE [LARGE SCALE GENOMIC DNA]</scope>
    <source>
        <strain evidence="8 9">Ins1</strain>
    </source>
</reference>
<sequence length="167" mass="18154">MTLAAILAPWGIRGEVKVDLLSDDPERLRPGLEVWVAPPGGGPARPDTVEWARPHGRFWRVKLAGCPDRTAAEALRGGRLQVPEDRVPPLPEGRYYVFQLVGLRVLDPAGRPVGRVRDVLRYPANDVIVVDADDGREVLVPAIRQAVAEIDLAAGRLVLGDLPGLLD</sequence>
<dbReference type="NCBIfam" id="TIGR02273">
    <property type="entry name" value="16S_RimM"/>
    <property type="match status" value="1"/>
</dbReference>
<dbReference type="InterPro" id="IPR056792">
    <property type="entry name" value="PRC_RimM"/>
</dbReference>
<keyword evidence="9" id="KW-1185">Reference proteome</keyword>
<evidence type="ECO:0000313" key="9">
    <source>
        <dbReference type="Proteomes" id="UP001304683"/>
    </source>
</evidence>
<evidence type="ECO:0000256" key="5">
    <source>
        <dbReference type="HAMAP-Rule" id="MF_00014"/>
    </source>
</evidence>
<dbReference type="RefSeq" id="WP_318751375.1">
    <property type="nucleotide sequence ID" value="NZ_CP132508.1"/>
</dbReference>
<dbReference type="SUPFAM" id="SSF50447">
    <property type="entry name" value="Translation proteins"/>
    <property type="match status" value="1"/>
</dbReference>
<dbReference type="InterPro" id="IPR009000">
    <property type="entry name" value="Transl_B-barrel_sf"/>
</dbReference>
<evidence type="ECO:0000259" key="7">
    <source>
        <dbReference type="Pfam" id="PF24986"/>
    </source>
</evidence>
<keyword evidence="4 5" id="KW-0143">Chaperone</keyword>
<dbReference type="Proteomes" id="UP001304683">
    <property type="component" value="Chromosome"/>
</dbReference>
<dbReference type="InterPro" id="IPR002676">
    <property type="entry name" value="RimM_N"/>
</dbReference>
<feature type="domain" description="Ribosome maturation factor RimM PRC barrel" evidence="7">
    <location>
        <begin position="98"/>
        <end position="159"/>
    </location>
</feature>